<evidence type="ECO:0000313" key="4">
    <source>
        <dbReference type="Proteomes" id="UP000886476"/>
    </source>
</evidence>
<protein>
    <submittedName>
        <fullName evidence="3">Uncharacterized protein</fullName>
    </submittedName>
</protein>
<evidence type="ECO:0000256" key="1">
    <source>
        <dbReference type="SAM" id="MobiDB-lite"/>
    </source>
</evidence>
<keyword evidence="4" id="KW-1185">Reference proteome</keyword>
<comment type="caution">
    <text evidence="3">The sequence shown here is derived from an EMBL/GenBank/DDBJ whole genome shotgun (WGS) entry which is preliminary data.</text>
</comment>
<accession>A0ABX2CMD0</accession>
<evidence type="ECO:0000256" key="2">
    <source>
        <dbReference type="SAM" id="SignalP"/>
    </source>
</evidence>
<proteinExistence type="predicted"/>
<feature type="signal peptide" evidence="2">
    <location>
        <begin position="1"/>
        <end position="18"/>
    </location>
</feature>
<gene>
    <name evidence="3" type="ORF">HL667_29075</name>
</gene>
<feature type="compositionally biased region" description="Basic residues" evidence="1">
    <location>
        <begin position="75"/>
        <end position="85"/>
    </location>
</feature>
<dbReference type="PROSITE" id="PS51257">
    <property type="entry name" value="PROKAR_LIPOPROTEIN"/>
    <property type="match status" value="1"/>
</dbReference>
<sequence length="276" mass="28071">MRALCIGALAVVSVLALAGCSRPVMPQVAAPCVDLSGNACADNPAAGQPASLAPSEKVVKAKRTSAVARRAALQRKHARAAKRRLPPQVAAARPPEKPPAAPAPRSFSDKSPSDKSSPEPVPPADGASAPVVKIPSPAKDTPPAPGKVQSEVMVAAVTVAAELAERMTALRVPEGPADSHLVAVVLARPTVRGLADLSGKVIAIDERYAKSNARITTAMNAAGASEVLLLEGQATAITRLSNGEVNAAVVALASPEAAEAFPKIAGFRLFTVALKP</sequence>
<dbReference type="Proteomes" id="UP000886476">
    <property type="component" value="Unassembled WGS sequence"/>
</dbReference>
<organism evidence="3 4">
    <name type="scientific">Bradyrhizobium aeschynomenes</name>
    <dbReference type="NCBI Taxonomy" id="2734909"/>
    <lineage>
        <taxon>Bacteria</taxon>
        <taxon>Pseudomonadati</taxon>
        <taxon>Pseudomonadota</taxon>
        <taxon>Alphaproteobacteria</taxon>
        <taxon>Hyphomicrobiales</taxon>
        <taxon>Nitrobacteraceae</taxon>
        <taxon>Bradyrhizobium</taxon>
    </lineage>
</organism>
<feature type="compositionally biased region" description="Basic and acidic residues" evidence="1">
    <location>
        <begin position="107"/>
        <end position="117"/>
    </location>
</feature>
<dbReference type="SUPFAM" id="SSF53850">
    <property type="entry name" value="Periplasmic binding protein-like II"/>
    <property type="match status" value="1"/>
</dbReference>
<reference evidence="3" key="1">
    <citation type="submission" date="2020-05" db="EMBL/GenBank/DDBJ databases">
        <title>Nod-independent and nitrogen-fixing Bradyrhizobium aeschynomene sp. nov. isolated from nodules of Aeschynomene indica.</title>
        <authorList>
            <person name="Zhang Z."/>
        </authorList>
    </citation>
    <scope>NUCLEOTIDE SEQUENCE</scope>
    <source>
        <strain evidence="3">83012</strain>
    </source>
</reference>
<dbReference type="EMBL" id="JABFDN010000014">
    <property type="protein sequence ID" value="NPU69088.1"/>
    <property type="molecule type" value="Genomic_DNA"/>
</dbReference>
<keyword evidence="2" id="KW-0732">Signal</keyword>
<feature type="chain" id="PRO_5045696929" evidence="2">
    <location>
        <begin position="19"/>
        <end position="276"/>
    </location>
</feature>
<feature type="region of interest" description="Disordered" evidence="1">
    <location>
        <begin position="75"/>
        <end position="147"/>
    </location>
</feature>
<name>A0ABX2CMD0_9BRAD</name>
<evidence type="ECO:0000313" key="3">
    <source>
        <dbReference type="EMBL" id="NPU69088.1"/>
    </source>
</evidence>